<dbReference type="CDD" id="cd00167">
    <property type="entry name" value="SANT"/>
    <property type="match status" value="1"/>
</dbReference>
<feature type="compositionally biased region" description="Low complexity" evidence="1">
    <location>
        <begin position="133"/>
        <end position="147"/>
    </location>
</feature>
<dbReference type="Gene3D" id="1.10.10.60">
    <property type="entry name" value="Homeodomain-like"/>
    <property type="match status" value="1"/>
</dbReference>
<dbReference type="PROSITE" id="PS51294">
    <property type="entry name" value="HTH_MYB"/>
    <property type="match status" value="1"/>
</dbReference>
<dbReference type="Proteomes" id="UP000038830">
    <property type="component" value="Unassembled WGS sequence"/>
</dbReference>
<dbReference type="AlphaFoldDB" id="A0A0H5C083"/>
<feature type="region of interest" description="Disordered" evidence="1">
    <location>
        <begin position="61"/>
        <end position="192"/>
    </location>
</feature>
<accession>A0A0H5C083</accession>
<feature type="compositionally biased region" description="Low complexity" evidence="1">
    <location>
        <begin position="68"/>
        <end position="82"/>
    </location>
</feature>
<evidence type="ECO:0000313" key="4">
    <source>
        <dbReference type="EMBL" id="CEP21138.1"/>
    </source>
</evidence>
<dbReference type="InterPro" id="IPR001005">
    <property type="entry name" value="SANT/Myb"/>
</dbReference>
<feature type="domain" description="HTH myb-type" evidence="3">
    <location>
        <begin position="15"/>
        <end position="62"/>
    </location>
</feature>
<protein>
    <submittedName>
        <fullName evidence="4">DOT6 protein</fullName>
    </submittedName>
</protein>
<dbReference type="PANTHER" id="PTHR45614">
    <property type="entry name" value="MYB PROTEIN-RELATED"/>
    <property type="match status" value="1"/>
</dbReference>
<dbReference type="SMART" id="SM00717">
    <property type="entry name" value="SANT"/>
    <property type="match status" value="2"/>
</dbReference>
<dbReference type="InterPro" id="IPR050560">
    <property type="entry name" value="MYB_TF"/>
</dbReference>
<feature type="domain" description="Myb-like" evidence="2">
    <location>
        <begin position="14"/>
        <end position="58"/>
    </location>
</feature>
<dbReference type="SUPFAM" id="SSF46689">
    <property type="entry name" value="Homeodomain-like"/>
    <property type="match status" value="1"/>
</dbReference>
<dbReference type="InterPro" id="IPR017930">
    <property type="entry name" value="Myb_dom"/>
</dbReference>
<proteinExistence type="predicted"/>
<feature type="compositionally biased region" description="Low complexity" evidence="1">
    <location>
        <begin position="100"/>
        <end position="110"/>
    </location>
</feature>
<gene>
    <name evidence="4" type="primary">DOT6</name>
    <name evidence="4" type="ORF">BN1211_1165</name>
</gene>
<sequence>MEDKLTRVFSRTPSSWDPQDDLLLRHLKEQQKLGWKEIASHFAHRTPNACQFRWRRLRSGSLKGANGGSSSAPSSNQSTPPTVLAKDGTSSPSTSPPSQSPLSSSAALTLGNAHTPQTKPHANGKGAAGAGTSKVSKLSRSYSSSQSRPMQIPEMSYTFKQAKGKKNIAAEDDGADPLSSSINSSSSDEWTPEEDGLLLARRRRALSFAELSILLPQRSEAEIHKRISTLEPKTLKETLKDTTKHVYLTATPRRKRHSHSVTPIHSGGVLRERSFSSSSQNSVGFLSGDALRSKSFSYTVPPLFNNMTPVGDRYTLRKGSISNVRRNSVLRESAVSDDEDEKHTPPPISRTTSVASTATNTTTNSTTTKLPSLGVLFHDYFTK</sequence>
<organism evidence="4 5">
    <name type="scientific">Cyberlindnera jadinii (strain ATCC 18201 / CBS 1600 / BCRC 20928 / JCM 3617 / NBRC 0987 / NRRL Y-1542)</name>
    <name type="common">Torula yeast</name>
    <name type="synonym">Candida utilis</name>
    <dbReference type="NCBI Taxonomy" id="983966"/>
    <lineage>
        <taxon>Eukaryota</taxon>
        <taxon>Fungi</taxon>
        <taxon>Dikarya</taxon>
        <taxon>Ascomycota</taxon>
        <taxon>Saccharomycotina</taxon>
        <taxon>Saccharomycetes</taxon>
        <taxon>Phaffomycetales</taxon>
        <taxon>Phaffomycetaceae</taxon>
        <taxon>Cyberlindnera</taxon>
    </lineage>
</organism>
<evidence type="ECO:0000313" key="5">
    <source>
        <dbReference type="Proteomes" id="UP000038830"/>
    </source>
</evidence>
<dbReference type="GO" id="GO:0000981">
    <property type="term" value="F:DNA-binding transcription factor activity, RNA polymerase II-specific"/>
    <property type="evidence" value="ECO:0007669"/>
    <property type="project" value="TreeGrafter"/>
</dbReference>
<dbReference type="PROSITE" id="PS50090">
    <property type="entry name" value="MYB_LIKE"/>
    <property type="match status" value="1"/>
</dbReference>
<dbReference type="Pfam" id="PF13921">
    <property type="entry name" value="Myb_DNA-bind_6"/>
    <property type="match status" value="1"/>
</dbReference>
<evidence type="ECO:0000259" key="2">
    <source>
        <dbReference type="PROSITE" id="PS50090"/>
    </source>
</evidence>
<dbReference type="InterPro" id="IPR009057">
    <property type="entry name" value="Homeodomain-like_sf"/>
</dbReference>
<evidence type="ECO:0000259" key="3">
    <source>
        <dbReference type="PROSITE" id="PS51294"/>
    </source>
</evidence>
<feature type="compositionally biased region" description="Low complexity" evidence="1">
    <location>
        <begin position="351"/>
        <end position="365"/>
    </location>
</feature>
<dbReference type="GO" id="GO:0005634">
    <property type="term" value="C:nucleus"/>
    <property type="evidence" value="ECO:0007669"/>
    <property type="project" value="TreeGrafter"/>
</dbReference>
<dbReference type="EMBL" id="CDQK01000001">
    <property type="protein sequence ID" value="CEP21138.1"/>
    <property type="molecule type" value="Genomic_DNA"/>
</dbReference>
<name>A0A0H5C083_CYBJN</name>
<feature type="region of interest" description="Disordered" evidence="1">
    <location>
        <begin position="331"/>
        <end position="365"/>
    </location>
</feature>
<evidence type="ECO:0000256" key="1">
    <source>
        <dbReference type="SAM" id="MobiDB-lite"/>
    </source>
</evidence>
<reference evidence="5" key="1">
    <citation type="journal article" date="2015" name="J. Biotechnol.">
        <title>The structure of the Cyberlindnera jadinii genome and its relation to Candida utilis analyzed by the occurrence of single nucleotide polymorphisms.</title>
        <authorList>
            <person name="Rupp O."/>
            <person name="Brinkrolf K."/>
            <person name="Buerth C."/>
            <person name="Kunigo M."/>
            <person name="Schneider J."/>
            <person name="Jaenicke S."/>
            <person name="Goesmann A."/>
            <person name="Puehler A."/>
            <person name="Jaeger K.-E."/>
            <person name="Ernst J.F."/>
        </authorList>
    </citation>
    <scope>NUCLEOTIDE SEQUENCE [LARGE SCALE GENOMIC DNA]</scope>
    <source>
        <strain evidence="5">ATCC 18201 / CBS 1600 / BCRC 20928 / JCM 3617 / NBRC 0987 / NRRL Y-1542</strain>
    </source>
</reference>
<dbReference type="GO" id="GO:0000978">
    <property type="term" value="F:RNA polymerase II cis-regulatory region sequence-specific DNA binding"/>
    <property type="evidence" value="ECO:0007669"/>
    <property type="project" value="TreeGrafter"/>
</dbReference>